<sequence length="236" mass="25818">MKKLQVFISVFTLLMIAIFSTAPVHAETSTITVHSSRDMIIAPEMTFGMDILVSEATDLIGFQTMLVYDDTMFTFDNIVGSTALGGAVTINSTTSGELLINYVDINTKLNGEVVLFTLYFTANQGITSGDYGVISESVSYYHEFITLDSENNLAVIDDVLFDFPGVRVGQYGDVDFNEMVTISDVALIQLHMEGLITLSETKQALADINHDDVLDLTDAAQIQLYIAGLITTLEPQ</sequence>
<dbReference type="RefSeq" id="WP_258876923.1">
    <property type="nucleotide sequence ID" value="NZ_CP048914.1"/>
</dbReference>
<dbReference type="InterPro" id="IPR008965">
    <property type="entry name" value="CBM2/CBM3_carb-bd_dom_sf"/>
</dbReference>
<dbReference type="InterPro" id="IPR036439">
    <property type="entry name" value="Dockerin_dom_sf"/>
</dbReference>
<dbReference type="Gene3D" id="1.10.1330.10">
    <property type="entry name" value="Dockerin domain"/>
    <property type="match status" value="1"/>
</dbReference>
<organism evidence="3 4">
    <name type="scientific">Candidatus Xianfuyuplasma coldseepsis</name>
    <dbReference type="NCBI Taxonomy" id="2782163"/>
    <lineage>
        <taxon>Bacteria</taxon>
        <taxon>Bacillati</taxon>
        <taxon>Mycoplasmatota</taxon>
        <taxon>Mollicutes</taxon>
        <taxon>Candidatus Izemoplasmatales</taxon>
        <taxon>Candidatus Izemoplasmataceae</taxon>
        <taxon>Candidatus Xianfuyuplasma</taxon>
    </lineage>
</organism>
<evidence type="ECO:0000259" key="2">
    <source>
        <dbReference type="PROSITE" id="PS51766"/>
    </source>
</evidence>
<dbReference type="PROSITE" id="PS51766">
    <property type="entry name" value="DOCKERIN"/>
    <property type="match status" value="1"/>
</dbReference>
<feature type="signal peptide" evidence="1">
    <location>
        <begin position="1"/>
        <end position="26"/>
    </location>
</feature>
<name>A0A7L7KR35_9MOLU</name>
<keyword evidence="4" id="KW-1185">Reference proteome</keyword>
<protein>
    <recommendedName>
        <fullName evidence="2">Dockerin domain-containing protein</fullName>
    </recommendedName>
</protein>
<dbReference type="EMBL" id="CP048914">
    <property type="protein sequence ID" value="QMS85147.1"/>
    <property type="molecule type" value="Genomic_DNA"/>
</dbReference>
<keyword evidence="1" id="KW-0732">Signal</keyword>
<gene>
    <name evidence="3" type="ORF">G4Z02_05105</name>
</gene>
<dbReference type="InterPro" id="IPR016134">
    <property type="entry name" value="Dockerin_dom"/>
</dbReference>
<dbReference type="SUPFAM" id="SSF63446">
    <property type="entry name" value="Type I dockerin domain"/>
    <property type="match status" value="1"/>
</dbReference>
<evidence type="ECO:0000313" key="4">
    <source>
        <dbReference type="Proteomes" id="UP000514720"/>
    </source>
</evidence>
<dbReference type="Gene3D" id="2.60.40.680">
    <property type="match status" value="1"/>
</dbReference>
<dbReference type="GO" id="GO:0004553">
    <property type="term" value="F:hydrolase activity, hydrolyzing O-glycosyl compounds"/>
    <property type="evidence" value="ECO:0007669"/>
    <property type="project" value="InterPro"/>
</dbReference>
<feature type="chain" id="PRO_5029832029" description="Dockerin domain-containing protein" evidence="1">
    <location>
        <begin position="27"/>
        <end position="236"/>
    </location>
</feature>
<accession>A0A7L7KR35</accession>
<dbReference type="AlphaFoldDB" id="A0A7L7KR35"/>
<dbReference type="KEGG" id="xcl:G4Z02_05105"/>
<dbReference type="InterPro" id="IPR002105">
    <property type="entry name" value="Dockerin_1_rpt"/>
</dbReference>
<evidence type="ECO:0000256" key="1">
    <source>
        <dbReference type="SAM" id="SignalP"/>
    </source>
</evidence>
<dbReference type="Proteomes" id="UP000514720">
    <property type="component" value="Chromosome"/>
</dbReference>
<feature type="domain" description="Dockerin" evidence="2">
    <location>
        <begin position="167"/>
        <end position="235"/>
    </location>
</feature>
<reference evidence="3 4" key="1">
    <citation type="submission" date="2020-02" db="EMBL/GenBank/DDBJ databases">
        <authorList>
            <person name="Zheng R.K."/>
            <person name="Sun C.M."/>
        </authorList>
    </citation>
    <scope>NUCLEOTIDE SEQUENCE [LARGE SCALE GENOMIC DNA]</scope>
    <source>
        <strain evidence="4">zrk13</strain>
    </source>
</reference>
<dbReference type="Pfam" id="PF00404">
    <property type="entry name" value="Dockerin_1"/>
    <property type="match status" value="1"/>
</dbReference>
<dbReference type="CDD" id="cd14256">
    <property type="entry name" value="Dockerin_I"/>
    <property type="match status" value="1"/>
</dbReference>
<evidence type="ECO:0000313" key="3">
    <source>
        <dbReference type="EMBL" id="QMS85147.1"/>
    </source>
</evidence>
<proteinExistence type="predicted"/>
<dbReference type="SUPFAM" id="SSF49384">
    <property type="entry name" value="Carbohydrate-binding domain"/>
    <property type="match status" value="1"/>
</dbReference>
<dbReference type="GO" id="GO:0030246">
    <property type="term" value="F:carbohydrate binding"/>
    <property type="evidence" value="ECO:0007669"/>
    <property type="project" value="InterPro"/>
</dbReference>
<dbReference type="GO" id="GO:0000272">
    <property type="term" value="P:polysaccharide catabolic process"/>
    <property type="evidence" value="ECO:0007669"/>
    <property type="project" value="InterPro"/>
</dbReference>